<accession>A0A120HPY0</accession>
<dbReference type="GO" id="GO:0006171">
    <property type="term" value="P:cAMP biosynthetic process"/>
    <property type="evidence" value="ECO:0007669"/>
    <property type="project" value="InterPro"/>
</dbReference>
<dbReference type="Pfam" id="PF12633">
    <property type="entry name" value="Adenyl_cycl_N"/>
    <property type="match status" value="1"/>
</dbReference>
<reference evidence="2 3" key="1">
    <citation type="submission" date="2016-01" db="EMBL/GenBank/DDBJ databases">
        <title>Genome sequence of Ca. Arsenophonus lipopteni, the exclusive symbiont of a blood sucking fly Lipoptena cervi (Diptera: Hippoboscidae).</title>
        <authorList>
            <person name="Novakova E."/>
            <person name="Hypsa V."/>
            <person name="Nguyen P."/>
            <person name="Husnik F."/>
            <person name="Darby A.C."/>
        </authorList>
    </citation>
    <scope>NUCLEOTIDE SEQUENCE [LARGE SCALE GENOMIC DNA]</scope>
    <source>
        <strain evidence="2 3">CB</strain>
    </source>
</reference>
<dbReference type="InterPro" id="IPR024685">
    <property type="entry name" value="Adenylate_cyclase_1_N"/>
</dbReference>
<dbReference type="RefSeq" id="WP_066283941.1">
    <property type="nucleotide sequence ID" value="NZ_CP013920.1"/>
</dbReference>
<dbReference type="Pfam" id="PF01295">
    <property type="entry name" value="Adenylate_cycl"/>
    <property type="match status" value="1"/>
</dbReference>
<dbReference type="PANTHER" id="PTHR38760">
    <property type="entry name" value="ADENYLATE CYCLASE"/>
    <property type="match status" value="1"/>
</dbReference>
<dbReference type="Proteomes" id="UP000069926">
    <property type="component" value="Chromosome"/>
</dbReference>
<protein>
    <submittedName>
        <fullName evidence="2">Adenylate cyclase</fullName>
        <ecNumber evidence="2">4.6.1.1</ecNumber>
    </submittedName>
</protein>
<sequence length="399" mass="47470">MYIHLEILKQRLDSINQLRLIRAYSSMSDQLKIIYELLPILLNYHHPILPGYIEGDVPVGICFFVPDTDQINWLKQFDINFYFEPILYKNNSELPIIGIYSMGSTSSIGQNNNSDLDIWICHQSWLNKNEKKLLQKKCTLIKKWISSFGVDVTLFLIDENLFHDNISNSIISDSEHKTRTIQYILLLDEFYRTSVRIAGKRLLWMIIPVEEEKNYDEYVLLLYAQGILLQNEWLNLGGLGKLSLNEYLRASIYQLYNSTNFSYKTILKSILLESYFMNSHYGELLSIEFKKRLHAGQMIYYGLDAYCLMLERVTCYLININDFALLDIIRCCFYLKVNEKLSDKNNKFINNNWRKHVLSQLVISWKWNIKKLRILDNKNNYIIDQYQYEYKKYLQRNAY</sequence>
<dbReference type="InterPro" id="IPR000274">
    <property type="entry name" value="Adenylate_cyclase_1"/>
</dbReference>
<gene>
    <name evidence="2" type="primary">cyaA</name>
    <name evidence="2" type="ORF">AUT07_00593</name>
</gene>
<organism evidence="2 3">
    <name type="scientific">Candidatus Arsenophonus lipoptenae</name>
    <dbReference type="NCBI Taxonomy" id="634113"/>
    <lineage>
        <taxon>Bacteria</taxon>
        <taxon>Pseudomonadati</taxon>
        <taxon>Pseudomonadota</taxon>
        <taxon>Gammaproteobacteria</taxon>
        <taxon>Enterobacterales</taxon>
        <taxon>Morganellaceae</taxon>
        <taxon>Arsenophonus</taxon>
    </lineage>
</organism>
<evidence type="ECO:0000313" key="3">
    <source>
        <dbReference type="Proteomes" id="UP000069926"/>
    </source>
</evidence>
<evidence type="ECO:0000259" key="1">
    <source>
        <dbReference type="Pfam" id="PF12633"/>
    </source>
</evidence>
<dbReference type="EC" id="4.6.1.1" evidence="2"/>
<keyword evidence="2" id="KW-0456">Lyase</keyword>
<evidence type="ECO:0000313" key="2">
    <source>
        <dbReference type="EMBL" id="AMA65146.1"/>
    </source>
</evidence>
<dbReference type="AlphaFoldDB" id="A0A120HPY0"/>
<dbReference type="PANTHER" id="PTHR38760:SF1">
    <property type="entry name" value="ADENYLATE CYCLASE"/>
    <property type="match status" value="1"/>
</dbReference>
<keyword evidence="3" id="KW-1185">Reference proteome</keyword>
<dbReference type="EMBL" id="CP013920">
    <property type="protein sequence ID" value="AMA65146.1"/>
    <property type="molecule type" value="Genomic_DNA"/>
</dbReference>
<feature type="domain" description="Adenylate cyclase class-I N-terminal" evidence="1">
    <location>
        <begin position="5"/>
        <end position="205"/>
    </location>
</feature>
<name>A0A120HPY0_9GAMM</name>
<dbReference type="STRING" id="634113.AUT07_00593"/>
<dbReference type="PATRIC" id="fig|634113.3.peg.559"/>
<dbReference type="KEGG" id="asy:AUT07_00593"/>
<dbReference type="GO" id="GO:0004016">
    <property type="term" value="F:adenylate cyclase activity"/>
    <property type="evidence" value="ECO:0007669"/>
    <property type="project" value="UniProtKB-EC"/>
</dbReference>
<proteinExistence type="predicted"/>